<evidence type="ECO:0000313" key="3">
    <source>
        <dbReference type="Proteomes" id="UP001595693"/>
    </source>
</evidence>
<keyword evidence="3" id="KW-1185">Reference proteome</keyword>
<dbReference type="Pfam" id="PF13453">
    <property type="entry name" value="Zn_ribbon_TFIIB"/>
    <property type="match status" value="1"/>
</dbReference>
<dbReference type="EMBL" id="JBHSAJ010000069">
    <property type="protein sequence ID" value="MFC3937674.1"/>
    <property type="molecule type" value="Genomic_DNA"/>
</dbReference>
<accession>A0ABV8DHT9</accession>
<reference evidence="3" key="1">
    <citation type="journal article" date="2019" name="Int. J. Syst. Evol. Microbiol.">
        <title>The Global Catalogue of Microorganisms (GCM) 10K type strain sequencing project: providing services to taxonomists for standard genome sequencing and annotation.</title>
        <authorList>
            <consortium name="The Broad Institute Genomics Platform"/>
            <consortium name="The Broad Institute Genome Sequencing Center for Infectious Disease"/>
            <person name="Wu L."/>
            <person name="Ma J."/>
        </authorList>
    </citation>
    <scope>NUCLEOTIDE SEQUENCE [LARGE SCALE GENOMIC DNA]</scope>
    <source>
        <strain evidence="3">CCUG 2113</strain>
    </source>
</reference>
<organism evidence="2 3">
    <name type="scientific">Acidovorax facilis</name>
    <dbReference type="NCBI Taxonomy" id="12917"/>
    <lineage>
        <taxon>Bacteria</taxon>
        <taxon>Pseudomonadati</taxon>
        <taxon>Pseudomonadota</taxon>
        <taxon>Betaproteobacteria</taxon>
        <taxon>Burkholderiales</taxon>
        <taxon>Comamonadaceae</taxon>
        <taxon>Acidovorax</taxon>
    </lineage>
</organism>
<proteinExistence type="predicted"/>
<evidence type="ECO:0000259" key="1">
    <source>
        <dbReference type="Pfam" id="PF13453"/>
    </source>
</evidence>
<feature type="domain" description="Transcription factor zinc-finger" evidence="1">
    <location>
        <begin position="7"/>
        <end position="48"/>
    </location>
</feature>
<comment type="caution">
    <text evidence="2">The sequence shown here is derived from an EMBL/GenBank/DDBJ whole genome shotgun (WGS) entry which is preliminary data.</text>
</comment>
<gene>
    <name evidence="2" type="ORF">ACFOW3_23880</name>
</gene>
<evidence type="ECO:0000313" key="2">
    <source>
        <dbReference type="EMBL" id="MFC3937674.1"/>
    </source>
</evidence>
<protein>
    <submittedName>
        <fullName evidence="2">Zf-TFIIB domain-containing protein</fullName>
    </submittedName>
</protein>
<dbReference type="RefSeq" id="WP_289781613.1">
    <property type="nucleotide sequence ID" value="NZ_JAMXAX010000088.1"/>
</dbReference>
<dbReference type="InterPro" id="IPR027392">
    <property type="entry name" value="TF_Znf"/>
</dbReference>
<sequence>MHSQPSCPNCRQPMQAHRFTSNQGHSLELDICFACQGLWFDRHENLKLAPQSVVELFRLLHEHRTDQHQPLAERMACLRCNTSLAKGFDVVRSGRYMIYRCARLHGRFSTFSSFMVEKGFVRHMTRPEIDDLAKRVGAIYCTSCGAPVDIRKDHACPYCRAAFSLIDPDAVVRAMEGYAKASSERTTHATPPVDIGDALVALERDRSRAERERQKRAFTSASDASDSSFTGDLLTAGVELVWALINTRSHH</sequence>
<dbReference type="Proteomes" id="UP001595693">
    <property type="component" value="Unassembled WGS sequence"/>
</dbReference>
<name>A0ABV8DHT9_9BURK</name>